<dbReference type="PhylomeDB" id="A0A0H3CDF5"/>
<dbReference type="CDD" id="cd00198">
    <property type="entry name" value="vWFA"/>
    <property type="match status" value="1"/>
</dbReference>
<sequence length="295" mass="32764">MSPFDLPPDLRTRLRRLSLAPRAAAVLVGDGAHASRNRGGAMEFAQYRAYERGDDLRRIDWKLYSRSDKFFVRDAERESPVAIWIVLDASASMAQADLARPTWTRFDAARRLTAALIEIALLQGDRFGLVVAQDKGPLVLAPSGDKRQRDRIRLEISPLKPGGAPHWDRDLKTLGERIAPGDLVIFITDGFDEACVAAAERLAASGRDVSFVQLLTGDERDFPFDSSLRFRDPENRAELAGDGRSLRADFLKRFGEARAALRARLEGRGVRFAEHFSDQDPDAPIQALARAAAVR</sequence>
<dbReference type="PANTHER" id="PTHR33608:SF7">
    <property type="entry name" value="DUF58 DOMAIN-CONTAINING PROTEIN"/>
    <property type="match status" value="1"/>
</dbReference>
<dbReference type="InterPro" id="IPR002881">
    <property type="entry name" value="DUF58"/>
</dbReference>
<dbReference type="AlphaFoldDB" id="A0A0H3CDF5"/>
<accession>A0A0H3CDF5</accession>
<dbReference type="GeneID" id="7331349"/>
<dbReference type="HOGENOM" id="CLU_054927_3_1_5"/>
<dbReference type="InterPro" id="IPR036465">
    <property type="entry name" value="vWFA_dom_sf"/>
</dbReference>
<name>A0A0H3CDF5_CAUVN</name>
<dbReference type="KEGG" id="ccs:CCNA_02918"/>
<dbReference type="SUPFAM" id="SSF53300">
    <property type="entry name" value="vWA-like"/>
    <property type="match status" value="1"/>
</dbReference>
<dbReference type="Pfam" id="PF01882">
    <property type="entry name" value="DUF58"/>
    <property type="match status" value="1"/>
</dbReference>
<dbReference type="Gene3D" id="3.40.50.410">
    <property type="entry name" value="von Willebrand factor, type A domain"/>
    <property type="match status" value="1"/>
</dbReference>
<protein>
    <submittedName>
        <fullName evidence="2">von Willebrand factor type A domain protein</fullName>
    </submittedName>
</protein>
<dbReference type="OrthoDB" id="9776116at2"/>
<feature type="domain" description="DUF58" evidence="1">
    <location>
        <begin position="46"/>
        <end position="256"/>
    </location>
</feature>
<proteinExistence type="predicted"/>
<dbReference type="RefSeq" id="WP_010920667.1">
    <property type="nucleotide sequence ID" value="NC_011916.1"/>
</dbReference>
<keyword evidence="3" id="KW-1185">Reference proteome</keyword>
<evidence type="ECO:0000313" key="2">
    <source>
        <dbReference type="EMBL" id="ACL96383.1"/>
    </source>
</evidence>
<reference evidence="2 3" key="1">
    <citation type="journal article" date="2010" name="J. Bacteriol.">
        <title>The genetic basis of laboratory adaptation in Caulobacter crescentus.</title>
        <authorList>
            <person name="Marks M.E."/>
            <person name="Castro-Rojas C.M."/>
            <person name="Teiling C."/>
            <person name="Du L."/>
            <person name="Kapatral V."/>
            <person name="Walunas T.L."/>
            <person name="Crosson S."/>
        </authorList>
    </citation>
    <scope>NUCLEOTIDE SEQUENCE [LARGE SCALE GENOMIC DNA]</scope>
    <source>
        <strain evidence="3">NA1000 / CB15N</strain>
    </source>
</reference>
<evidence type="ECO:0000313" key="3">
    <source>
        <dbReference type="Proteomes" id="UP000001364"/>
    </source>
</evidence>
<dbReference type="SMR" id="A0A0H3CDF5"/>
<gene>
    <name evidence="2" type="ordered locus">CCNA_02918</name>
</gene>
<evidence type="ECO:0000259" key="1">
    <source>
        <dbReference type="Pfam" id="PF01882"/>
    </source>
</evidence>
<dbReference type="Proteomes" id="UP000001364">
    <property type="component" value="Chromosome"/>
</dbReference>
<organism evidence="2 3">
    <name type="scientific">Caulobacter vibrioides (strain NA1000 / CB15N)</name>
    <name type="common">Caulobacter crescentus</name>
    <dbReference type="NCBI Taxonomy" id="565050"/>
    <lineage>
        <taxon>Bacteria</taxon>
        <taxon>Pseudomonadati</taxon>
        <taxon>Pseudomonadota</taxon>
        <taxon>Alphaproteobacteria</taxon>
        <taxon>Caulobacterales</taxon>
        <taxon>Caulobacteraceae</taxon>
        <taxon>Caulobacter</taxon>
    </lineage>
</organism>
<dbReference type="PANTHER" id="PTHR33608">
    <property type="entry name" value="BLL2464 PROTEIN"/>
    <property type="match status" value="1"/>
</dbReference>
<dbReference type="EMBL" id="CP001340">
    <property type="protein sequence ID" value="ACL96383.1"/>
    <property type="molecule type" value="Genomic_DNA"/>
</dbReference>
<dbReference type="RefSeq" id="YP_002518291.1">
    <property type="nucleotide sequence ID" value="NC_011916.1"/>
</dbReference>
<dbReference type="PATRIC" id="fig|565050.3.peg.2846"/>